<comment type="caution">
    <text evidence="2">The sequence shown here is derived from an EMBL/GenBank/DDBJ whole genome shotgun (WGS) entry which is preliminary data.</text>
</comment>
<protein>
    <recommendedName>
        <fullName evidence="1">Autotransporter domain-containing protein</fullName>
    </recommendedName>
</protein>
<reference evidence="2 3" key="1">
    <citation type="submission" date="2014-01" db="EMBL/GenBank/DDBJ databases">
        <title>Genome sequence determination for a cystic fibrosis isolate, Inquilinus limosus.</title>
        <authorList>
            <person name="Pino M."/>
            <person name="Di Conza J."/>
            <person name="Gutkind G."/>
        </authorList>
    </citation>
    <scope>NUCLEOTIDE SEQUENCE [LARGE SCALE GENOMIC DNA]</scope>
    <source>
        <strain evidence="2 3">MP06</strain>
    </source>
</reference>
<feature type="non-terminal residue" evidence="2">
    <location>
        <position position="1"/>
    </location>
</feature>
<dbReference type="InterPro" id="IPR036709">
    <property type="entry name" value="Autotransporte_beta_dom_sf"/>
</dbReference>
<dbReference type="AlphaFoldDB" id="A0A0A0DD38"/>
<dbReference type="PROSITE" id="PS51208">
    <property type="entry name" value="AUTOTRANSPORTER"/>
    <property type="match status" value="1"/>
</dbReference>
<organism evidence="2 3">
    <name type="scientific">Inquilinus limosus MP06</name>
    <dbReference type="NCBI Taxonomy" id="1398085"/>
    <lineage>
        <taxon>Bacteria</taxon>
        <taxon>Pseudomonadati</taxon>
        <taxon>Pseudomonadota</taxon>
        <taxon>Alphaproteobacteria</taxon>
        <taxon>Rhodospirillales</taxon>
        <taxon>Rhodospirillaceae</taxon>
        <taxon>Inquilinus</taxon>
    </lineage>
</organism>
<dbReference type="SMART" id="SM00869">
    <property type="entry name" value="Autotransporter"/>
    <property type="match status" value="1"/>
</dbReference>
<dbReference type="OrthoDB" id="5930286at2"/>
<dbReference type="EMBL" id="JANX01000062">
    <property type="protein sequence ID" value="KGM34882.1"/>
    <property type="molecule type" value="Genomic_DNA"/>
</dbReference>
<evidence type="ECO:0000313" key="3">
    <source>
        <dbReference type="Proteomes" id="UP000029995"/>
    </source>
</evidence>
<feature type="domain" description="Autotransporter" evidence="1">
    <location>
        <begin position="552"/>
        <end position="831"/>
    </location>
</feature>
<accession>A0A0A0DD38</accession>
<dbReference type="InterPro" id="IPR005546">
    <property type="entry name" value="Autotransporte_beta"/>
</dbReference>
<name>A0A0A0DD38_9PROT</name>
<dbReference type="RefSeq" id="WP_034833897.1">
    <property type="nucleotide sequence ID" value="NZ_JANX01000062.1"/>
</dbReference>
<sequence length="831" mass="82946">GTGNSQSALLFQNNAFTINVGGSGGASGAGKTVMVDLDDAASPLDVTTTGDRAFGLVAQSIGGGGGIGGGVASAGTRAGIQSVSVGGEGGTGNLDGGEVSLSLGGSDITTHGIGSHAVVAQSIGGGGGIGGDATGVPLSLDGPNSTGSIGDAEDVTIVSGGTIATAGGYAFGILAQSIGGGGGFGGDQQGTFAGSNGSTDPDAVSGDVMITANNVIAAGENSVGIFAQSASGRSNGTVTIDVAGKVVGGSGPQGAGVWVAGGKDNLLTVSAGGSISAVSGTAIRFDGDSNGAAGSVLTVDNYGTIFGDILLENADADCAGTTGHFPDCAAGTVNNYSSHTLVDASLYQADVVNQGRMVVGRSGVTDGTEITGHFTQGAAGTLVVDADFNRGDADRLLVRGDAALGGTLDLQAASLRPDRALTVLTVDGTTAGTLMPEASPIYRFALAPDGHDTRLSVASADFDAPSMRLAGNQSKVARGLQGIWDAGGTDGFGRLFATLGTAAEQGRKAYSGMLSELSPGVALAPAAQLQAGLARFNGALMSCPVFSGTDALTNETDCAWAQVTGRSTQQTADTGTSGFSNDSITYQVGGQHEVAPGWFVGMSAAYQDSWLDGYDNRVSGDGSSGYLGLTVKREMGAWQVAGALSGSYGSFDLKRRIAIPGFEGTRSSDPDVFAGSARLRVARTFAFSEMYLKPSIDLDAIYSRMPGYREGGGGDLGLKVEDSDQFTFAFSPTLEVGGRVAAGNATLRPYAYAGVTILSDDDWSAKARFTGAPSGTGSFDTSLPIDDVVARIGAGVQLLTTAGMDIRLQYDGEFSDRTSSNAGSLRAIVPF</sequence>
<dbReference type="Gene3D" id="2.40.128.130">
    <property type="entry name" value="Autotransporter beta-domain"/>
    <property type="match status" value="1"/>
</dbReference>
<dbReference type="SUPFAM" id="SSF103515">
    <property type="entry name" value="Autotransporter"/>
    <property type="match status" value="1"/>
</dbReference>
<dbReference type="Proteomes" id="UP000029995">
    <property type="component" value="Unassembled WGS sequence"/>
</dbReference>
<dbReference type="Pfam" id="PF03797">
    <property type="entry name" value="Autotransporter"/>
    <property type="match status" value="1"/>
</dbReference>
<evidence type="ECO:0000259" key="1">
    <source>
        <dbReference type="PROSITE" id="PS51208"/>
    </source>
</evidence>
<evidence type="ECO:0000313" key="2">
    <source>
        <dbReference type="EMBL" id="KGM34882.1"/>
    </source>
</evidence>
<gene>
    <name evidence="2" type="ORF">P409_07745</name>
</gene>
<proteinExistence type="predicted"/>